<evidence type="ECO:0000256" key="3">
    <source>
        <dbReference type="ARBA" id="ARBA00023125"/>
    </source>
</evidence>
<dbReference type="InterPro" id="IPR011010">
    <property type="entry name" value="DNA_brk_join_enz"/>
</dbReference>
<organism evidence="6 7">
    <name type="scientific">Plantimonas leprariae</name>
    <dbReference type="NCBI Taxonomy" id="2615207"/>
    <lineage>
        <taxon>Bacteria</taxon>
        <taxon>Pseudomonadati</taxon>
        <taxon>Pseudomonadota</taxon>
        <taxon>Alphaproteobacteria</taxon>
        <taxon>Hyphomicrobiales</taxon>
        <taxon>Aurantimonadaceae</taxon>
        <taxon>Plantimonas</taxon>
    </lineage>
</organism>
<evidence type="ECO:0000259" key="5">
    <source>
        <dbReference type="PROSITE" id="PS51898"/>
    </source>
</evidence>
<protein>
    <submittedName>
        <fullName evidence="6">Tyrosine-type recombinase/integrase</fullName>
    </submittedName>
</protein>
<feature type="domain" description="Tyr recombinase" evidence="5">
    <location>
        <begin position="200"/>
        <end position="389"/>
    </location>
</feature>
<keyword evidence="4" id="KW-0233">DNA recombination</keyword>
<comment type="similarity">
    <text evidence="1">Belongs to the 'phage' integrase family.</text>
</comment>
<evidence type="ECO:0000256" key="4">
    <source>
        <dbReference type="ARBA" id="ARBA00023172"/>
    </source>
</evidence>
<dbReference type="Gene3D" id="1.10.150.130">
    <property type="match status" value="1"/>
</dbReference>
<dbReference type="InterPro" id="IPR038488">
    <property type="entry name" value="Integrase_DNA-bd_sf"/>
</dbReference>
<dbReference type="PANTHER" id="PTHR30629">
    <property type="entry name" value="PROPHAGE INTEGRASE"/>
    <property type="match status" value="1"/>
</dbReference>
<reference evidence="6 7" key="1">
    <citation type="submission" date="2019-09" db="EMBL/GenBank/DDBJ databases">
        <title>YIM 132180 draft genome.</title>
        <authorList>
            <person name="Zhang K."/>
        </authorList>
    </citation>
    <scope>NUCLEOTIDE SEQUENCE [LARGE SCALE GENOMIC DNA]</scope>
    <source>
        <strain evidence="6 7">YIM 132180</strain>
    </source>
</reference>
<comment type="caution">
    <text evidence="6">The sequence shown here is derived from an EMBL/GenBank/DDBJ whole genome shotgun (WGS) entry which is preliminary data.</text>
</comment>
<dbReference type="Gene3D" id="1.10.443.10">
    <property type="entry name" value="Intergrase catalytic core"/>
    <property type="match status" value="1"/>
</dbReference>
<dbReference type="Gene3D" id="3.30.160.390">
    <property type="entry name" value="Integrase, DNA-binding domain"/>
    <property type="match status" value="1"/>
</dbReference>
<dbReference type="GO" id="GO:0003677">
    <property type="term" value="F:DNA binding"/>
    <property type="evidence" value="ECO:0007669"/>
    <property type="project" value="UniProtKB-KW"/>
</dbReference>
<proteinExistence type="inferred from homology"/>
<dbReference type="InterPro" id="IPR010998">
    <property type="entry name" value="Integrase_recombinase_N"/>
</dbReference>
<dbReference type="PROSITE" id="PS51898">
    <property type="entry name" value="TYR_RECOMBINASE"/>
    <property type="match status" value="1"/>
</dbReference>
<dbReference type="InterPro" id="IPR053876">
    <property type="entry name" value="Phage_int_M"/>
</dbReference>
<sequence>MRFTGPSVARLALPDGKSDHIVFDDGLPGFGIRLRAGGKKVWIAQYRVGSKQRRLTIGSADRLSLDAARNEAKAILAKVQLGADPQTEKLNKRNETAALLGDIADDYVEGPAKRRLRPNSYASLLVHLNKHWKPLRVRPLNGIQRADVAMRLNEIAKESGPFAANRARACLSSLFAWAISEGIAEANPVNGTRKATEEVSRDRVLSDDELALVWRHAGDGDYGRIVRLLILTGQRREEVGGMMRAELHTMKLLWSLPRERTKNGLPHDVPLSMAASDIIAVVPKRADRDFVFGSRDGPFSGWSKSKSALDARIVAELEKSAEAAAAKAKPMPPWRLHDIRRTVATRLGDLGVLPHVVEAVLNHVSGHRAGVAGIYNRATYAAEKRAALDAWSAHLGRVVGP</sequence>
<keyword evidence="7" id="KW-1185">Reference proteome</keyword>
<keyword evidence="3" id="KW-0238">DNA-binding</keyword>
<dbReference type="SUPFAM" id="SSF56349">
    <property type="entry name" value="DNA breaking-rejoining enzymes"/>
    <property type="match status" value="1"/>
</dbReference>
<dbReference type="InterPro" id="IPR013762">
    <property type="entry name" value="Integrase-like_cat_sf"/>
</dbReference>
<dbReference type="CDD" id="cd00801">
    <property type="entry name" value="INT_P4_C"/>
    <property type="match status" value="1"/>
</dbReference>
<dbReference type="GO" id="GO:0006310">
    <property type="term" value="P:DNA recombination"/>
    <property type="evidence" value="ECO:0007669"/>
    <property type="project" value="UniProtKB-KW"/>
</dbReference>
<accession>A0A7V7U077</accession>
<name>A0A7V7U077_9HYPH</name>
<dbReference type="PANTHER" id="PTHR30629:SF2">
    <property type="entry name" value="PROPHAGE INTEGRASE INTS-RELATED"/>
    <property type="match status" value="1"/>
</dbReference>
<gene>
    <name evidence="6" type="ORF">F6X38_08145</name>
</gene>
<evidence type="ECO:0000256" key="2">
    <source>
        <dbReference type="ARBA" id="ARBA00022908"/>
    </source>
</evidence>
<dbReference type="GO" id="GO:0015074">
    <property type="term" value="P:DNA integration"/>
    <property type="evidence" value="ECO:0007669"/>
    <property type="project" value="UniProtKB-KW"/>
</dbReference>
<dbReference type="EMBL" id="VZDO01000005">
    <property type="protein sequence ID" value="KAB0680151.1"/>
    <property type="molecule type" value="Genomic_DNA"/>
</dbReference>
<evidence type="ECO:0000256" key="1">
    <source>
        <dbReference type="ARBA" id="ARBA00008857"/>
    </source>
</evidence>
<dbReference type="Pfam" id="PF22022">
    <property type="entry name" value="Phage_int_M"/>
    <property type="match status" value="1"/>
</dbReference>
<dbReference type="InterPro" id="IPR025166">
    <property type="entry name" value="Integrase_DNA_bind_dom"/>
</dbReference>
<keyword evidence="2" id="KW-0229">DNA integration</keyword>
<dbReference type="AlphaFoldDB" id="A0A7V7U077"/>
<dbReference type="Pfam" id="PF00589">
    <property type="entry name" value="Phage_integrase"/>
    <property type="match status" value="1"/>
</dbReference>
<dbReference type="Pfam" id="PF13356">
    <property type="entry name" value="Arm-DNA-bind_3"/>
    <property type="match status" value="1"/>
</dbReference>
<dbReference type="RefSeq" id="WP_150969181.1">
    <property type="nucleotide sequence ID" value="NZ_VZDO01000005.1"/>
</dbReference>
<dbReference type="InterPro" id="IPR050808">
    <property type="entry name" value="Phage_Integrase"/>
</dbReference>
<evidence type="ECO:0000313" key="7">
    <source>
        <dbReference type="Proteomes" id="UP000432089"/>
    </source>
</evidence>
<evidence type="ECO:0000313" key="6">
    <source>
        <dbReference type="EMBL" id="KAB0680151.1"/>
    </source>
</evidence>
<dbReference type="InterPro" id="IPR002104">
    <property type="entry name" value="Integrase_catalytic"/>
</dbReference>
<dbReference type="Proteomes" id="UP000432089">
    <property type="component" value="Unassembled WGS sequence"/>
</dbReference>